<feature type="signal peptide" evidence="2">
    <location>
        <begin position="1"/>
        <end position="25"/>
    </location>
</feature>
<dbReference type="AlphaFoldDB" id="A0A8S1H370"/>
<feature type="compositionally biased region" description="Polar residues" evidence="1">
    <location>
        <begin position="110"/>
        <end position="128"/>
    </location>
</feature>
<organism evidence="3 4">
    <name type="scientific">Caenorhabditis auriculariae</name>
    <dbReference type="NCBI Taxonomy" id="2777116"/>
    <lineage>
        <taxon>Eukaryota</taxon>
        <taxon>Metazoa</taxon>
        <taxon>Ecdysozoa</taxon>
        <taxon>Nematoda</taxon>
        <taxon>Chromadorea</taxon>
        <taxon>Rhabditida</taxon>
        <taxon>Rhabditina</taxon>
        <taxon>Rhabditomorpha</taxon>
        <taxon>Rhabditoidea</taxon>
        <taxon>Rhabditidae</taxon>
        <taxon>Peloderinae</taxon>
        <taxon>Caenorhabditis</taxon>
    </lineage>
</organism>
<feature type="chain" id="PRO_5035787497" evidence="2">
    <location>
        <begin position="26"/>
        <end position="184"/>
    </location>
</feature>
<dbReference type="EMBL" id="CAJGYM010000014">
    <property type="protein sequence ID" value="CAD6190159.1"/>
    <property type="molecule type" value="Genomic_DNA"/>
</dbReference>
<gene>
    <name evidence="3" type="ORF">CAUJ_LOCUS6078</name>
</gene>
<feature type="compositionally biased region" description="Pro residues" evidence="1">
    <location>
        <begin position="43"/>
        <end position="53"/>
    </location>
</feature>
<keyword evidence="4" id="KW-1185">Reference proteome</keyword>
<protein>
    <submittedName>
        <fullName evidence="3">Uncharacterized protein</fullName>
    </submittedName>
</protein>
<evidence type="ECO:0000256" key="1">
    <source>
        <dbReference type="SAM" id="MobiDB-lite"/>
    </source>
</evidence>
<evidence type="ECO:0000256" key="2">
    <source>
        <dbReference type="SAM" id="SignalP"/>
    </source>
</evidence>
<keyword evidence="2" id="KW-0732">Signal</keyword>
<proteinExistence type="predicted"/>
<name>A0A8S1H370_9PELO</name>
<evidence type="ECO:0000313" key="4">
    <source>
        <dbReference type="Proteomes" id="UP000835052"/>
    </source>
</evidence>
<dbReference type="Proteomes" id="UP000835052">
    <property type="component" value="Unassembled WGS sequence"/>
</dbReference>
<evidence type="ECO:0000313" key="3">
    <source>
        <dbReference type="EMBL" id="CAD6190159.1"/>
    </source>
</evidence>
<sequence>MDLLSEHLLVLFLLHNLLLITVVFACCKAKTAQQPVAESPSKVEPPPPAPVPTPKAELNSQKKPPNEPVPPAGNPGRSLRVITAVGKVRTPPKTTPPERKSEKRQKKSAGQRSRQPKTVTCQDPTLVTVTAPDTVEGPPVKLLRKRSSAAASKRSPCTDKAPTTAATAAEEEDDTMRFVASIND</sequence>
<reference evidence="3" key="1">
    <citation type="submission" date="2020-10" db="EMBL/GenBank/DDBJ databases">
        <authorList>
            <person name="Kikuchi T."/>
        </authorList>
    </citation>
    <scope>NUCLEOTIDE SEQUENCE</scope>
    <source>
        <strain evidence="3">NKZ352</strain>
    </source>
</reference>
<feature type="compositionally biased region" description="Low complexity" evidence="1">
    <location>
        <begin position="148"/>
        <end position="168"/>
    </location>
</feature>
<comment type="caution">
    <text evidence="3">The sequence shown here is derived from an EMBL/GenBank/DDBJ whole genome shotgun (WGS) entry which is preliminary data.</text>
</comment>
<feature type="region of interest" description="Disordered" evidence="1">
    <location>
        <begin position="34"/>
        <end position="184"/>
    </location>
</feature>
<accession>A0A8S1H370</accession>